<feature type="domain" description="ATXR3 C-terminal" evidence="1">
    <location>
        <begin position="37"/>
        <end position="196"/>
    </location>
</feature>
<evidence type="ECO:0000313" key="2">
    <source>
        <dbReference type="EMBL" id="KAK7259458.1"/>
    </source>
</evidence>
<sequence>MLWFQQLINNLDRDLQHAIRVEGKMDLGSVSNYDEVKDSIMEKVLKEWHGILDRHYLMVEACESNTVSEEDYNDLGRAGLGSCLLGGLPNWLVAYAARLVRFINFERTKLPEEILKHNLEEKRKYFSYICLEVENSDVEVQAEGVYNQRLQNLAVTLDKVVKNFRVRYVMRCIFGDPRKAPPPLEKLSPEEIVSFL</sequence>
<name>A0AAN9ET36_CROPI</name>
<evidence type="ECO:0000313" key="3">
    <source>
        <dbReference type="Proteomes" id="UP001372338"/>
    </source>
</evidence>
<keyword evidence="3" id="KW-1185">Reference proteome</keyword>
<dbReference type="InterPro" id="IPR045606">
    <property type="entry name" value="ATXR3_C"/>
</dbReference>
<dbReference type="EMBL" id="JAYWIO010000005">
    <property type="protein sequence ID" value="KAK7259458.1"/>
    <property type="molecule type" value="Genomic_DNA"/>
</dbReference>
<dbReference type="Proteomes" id="UP001372338">
    <property type="component" value="Unassembled WGS sequence"/>
</dbReference>
<comment type="caution">
    <text evidence="2">The sequence shown here is derived from an EMBL/GenBank/DDBJ whole genome shotgun (WGS) entry which is preliminary data.</text>
</comment>
<accession>A0AAN9ET36</accession>
<reference evidence="2 3" key="1">
    <citation type="submission" date="2024-01" db="EMBL/GenBank/DDBJ databases">
        <title>The genomes of 5 underutilized Papilionoideae crops provide insights into root nodulation and disease resistanc.</title>
        <authorList>
            <person name="Yuan L."/>
        </authorList>
    </citation>
    <scope>NUCLEOTIDE SEQUENCE [LARGE SCALE GENOMIC DNA]</scope>
    <source>
        <strain evidence="2">ZHUSHIDOU_FW_LH</strain>
        <tissue evidence="2">Leaf</tissue>
    </source>
</reference>
<dbReference type="Pfam" id="PF19633">
    <property type="entry name" value="SDG2_C"/>
    <property type="match status" value="1"/>
</dbReference>
<protein>
    <recommendedName>
        <fullName evidence="1">ATXR3 C-terminal domain-containing protein</fullName>
    </recommendedName>
</protein>
<organism evidence="2 3">
    <name type="scientific">Crotalaria pallida</name>
    <name type="common">Smooth rattlebox</name>
    <name type="synonym">Crotalaria striata</name>
    <dbReference type="NCBI Taxonomy" id="3830"/>
    <lineage>
        <taxon>Eukaryota</taxon>
        <taxon>Viridiplantae</taxon>
        <taxon>Streptophyta</taxon>
        <taxon>Embryophyta</taxon>
        <taxon>Tracheophyta</taxon>
        <taxon>Spermatophyta</taxon>
        <taxon>Magnoliopsida</taxon>
        <taxon>eudicotyledons</taxon>
        <taxon>Gunneridae</taxon>
        <taxon>Pentapetalae</taxon>
        <taxon>rosids</taxon>
        <taxon>fabids</taxon>
        <taxon>Fabales</taxon>
        <taxon>Fabaceae</taxon>
        <taxon>Papilionoideae</taxon>
        <taxon>50 kb inversion clade</taxon>
        <taxon>genistoids sensu lato</taxon>
        <taxon>core genistoids</taxon>
        <taxon>Crotalarieae</taxon>
        <taxon>Crotalaria</taxon>
    </lineage>
</organism>
<gene>
    <name evidence="2" type="ORF">RIF29_25066</name>
</gene>
<dbReference type="AlphaFoldDB" id="A0AAN9ET36"/>
<dbReference type="PANTHER" id="PTHR46655:SF1">
    <property type="entry name" value="HISTONE-LYSINE N-METHYLTRANSFERASE ATXR3"/>
    <property type="match status" value="1"/>
</dbReference>
<dbReference type="PANTHER" id="PTHR46655">
    <property type="entry name" value="HISTONE-LYSINE N-METHYLTRANSFERASE ATXR3"/>
    <property type="match status" value="1"/>
</dbReference>
<evidence type="ECO:0000259" key="1">
    <source>
        <dbReference type="Pfam" id="PF19633"/>
    </source>
</evidence>
<proteinExistence type="predicted"/>